<dbReference type="InterPro" id="IPR036397">
    <property type="entry name" value="RNaseH_sf"/>
</dbReference>
<keyword evidence="5 18" id="KW-0808">Transferase</keyword>
<evidence type="ECO:0000313" key="21">
    <source>
        <dbReference type="Proteomes" id="UP001326613"/>
    </source>
</evidence>
<dbReference type="InterPro" id="IPR013520">
    <property type="entry name" value="Ribonucl_H"/>
</dbReference>
<dbReference type="Proteomes" id="UP001326613">
    <property type="component" value="Chromosome"/>
</dbReference>
<dbReference type="Gene3D" id="3.30.420.10">
    <property type="entry name" value="Ribonuclease H-like superfamily/Ribonuclease H"/>
    <property type="match status" value="1"/>
</dbReference>
<dbReference type="CDD" id="cd06131">
    <property type="entry name" value="DNA_pol_III_epsilon_Ecoli_like"/>
    <property type="match status" value="1"/>
</dbReference>
<evidence type="ECO:0000256" key="10">
    <source>
        <dbReference type="ARBA" id="ARBA00022801"/>
    </source>
</evidence>
<name>A0ABZ0URF2_9RICK</name>
<keyword evidence="6 18" id="KW-0548">Nucleotidyltransferase</keyword>
<evidence type="ECO:0000256" key="11">
    <source>
        <dbReference type="ARBA" id="ARBA00022839"/>
    </source>
</evidence>
<dbReference type="InterPro" id="IPR006054">
    <property type="entry name" value="DnaQ"/>
</dbReference>
<evidence type="ECO:0000256" key="15">
    <source>
        <dbReference type="ARBA" id="ARBA00025483"/>
    </source>
</evidence>
<evidence type="ECO:0000259" key="19">
    <source>
        <dbReference type="SMART" id="SM00479"/>
    </source>
</evidence>
<protein>
    <recommendedName>
        <fullName evidence="4 18">DNA polymerase III subunit epsilon</fullName>
        <ecNumber evidence="3 18">2.7.7.7</ecNumber>
    </recommendedName>
</protein>
<gene>
    <name evidence="18" type="primary">dnaQ</name>
    <name evidence="20" type="ORF">Trichorick_00497</name>
</gene>
<keyword evidence="14 18" id="KW-0464">Manganese</keyword>
<comment type="subunit">
    <text evidence="16 18">DNA polymerase III contains a core (composed of alpha, epsilon and theta chains) that associates with a tau subunit. This core dimerizes to form the POLIII' complex. PolIII' associates with the gamma complex (composed of gamma, delta, delta', psi and chi chains) and with the beta chain to form the complete DNA polymerase III complex.</text>
</comment>
<organism evidence="20 21">
    <name type="scientific">Candidatus Trichorickettsia mobilis</name>
    <dbReference type="NCBI Taxonomy" id="1346319"/>
    <lineage>
        <taxon>Bacteria</taxon>
        <taxon>Pseudomonadati</taxon>
        <taxon>Pseudomonadota</taxon>
        <taxon>Alphaproteobacteria</taxon>
        <taxon>Rickettsiales</taxon>
        <taxon>Rickettsiaceae</taxon>
        <taxon>Rickettsieae</taxon>
        <taxon>Candidatus Trichorickettsia</taxon>
    </lineage>
</organism>
<evidence type="ECO:0000256" key="6">
    <source>
        <dbReference type="ARBA" id="ARBA00022695"/>
    </source>
</evidence>
<evidence type="ECO:0000256" key="9">
    <source>
        <dbReference type="ARBA" id="ARBA00022723"/>
    </source>
</evidence>
<reference evidence="20 21" key="1">
    <citation type="submission" date="2022-10" db="EMBL/GenBank/DDBJ databases">
        <title>Host association and intracellularity evolved multiple times independently in the Rickettsiales.</title>
        <authorList>
            <person name="Castelli M."/>
            <person name="Nardi T."/>
            <person name="Gammuto L."/>
            <person name="Bellinzona G."/>
            <person name="Sabaneyeva E."/>
            <person name="Potekhin A."/>
            <person name="Serra V."/>
            <person name="Petroni G."/>
            <person name="Sassera D."/>
        </authorList>
    </citation>
    <scope>NUCLEOTIDE SEQUENCE [LARGE SCALE GENOMIC DNA]</scope>
    <source>
        <strain evidence="20 21">Kr 154-4</strain>
    </source>
</reference>
<evidence type="ECO:0000256" key="3">
    <source>
        <dbReference type="ARBA" id="ARBA00012417"/>
    </source>
</evidence>
<comment type="function">
    <text evidence="15 18">DNA polymerase III is a complex, multichain enzyme responsible for most of the replicative synthesis in bacteria. The epsilon subunit contain the editing function and is a proofreading 3'-5' exonuclease.</text>
</comment>
<evidence type="ECO:0000256" key="12">
    <source>
        <dbReference type="ARBA" id="ARBA00022842"/>
    </source>
</evidence>
<feature type="domain" description="Exonuclease" evidence="19">
    <location>
        <begin position="2"/>
        <end position="172"/>
    </location>
</feature>
<keyword evidence="13 18" id="KW-0239">DNA-directed DNA polymerase</keyword>
<evidence type="ECO:0000256" key="8">
    <source>
        <dbReference type="ARBA" id="ARBA00022722"/>
    </source>
</evidence>
<evidence type="ECO:0000256" key="2">
    <source>
        <dbReference type="ARBA" id="ARBA00001946"/>
    </source>
</evidence>
<dbReference type="SMART" id="SM00479">
    <property type="entry name" value="EXOIII"/>
    <property type="match status" value="1"/>
</dbReference>
<dbReference type="PANTHER" id="PTHR30231">
    <property type="entry name" value="DNA POLYMERASE III SUBUNIT EPSILON"/>
    <property type="match status" value="1"/>
</dbReference>
<evidence type="ECO:0000256" key="16">
    <source>
        <dbReference type="ARBA" id="ARBA00026073"/>
    </source>
</evidence>
<dbReference type="SUPFAM" id="SSF53098">
    <property type="entry name" value="Ribonuclease H-like"/>
    <property type="match status" value="1"/>
</dbReference>
<dbReference type="Pfam" id="PF00929">
    <property type="entry name" value="RNase_T"/>
    <property type="match status" value="1"/>
</dbReference>
<dbReference type="PANTHER" id="PTHR30231:SF41">
    <property type="entry name" value="DNA POLYMERASE III SUBUNIT EPSILON"/>
    <property type="match status" value="1"/>
</dbReference>
<keyword evidence="12 18" id="KW-0460">Magnesium</keyword>
<evidence type="ECO:0000256" key="4">
    <source>
        <dbReference type="ARBA" id="ARBA00020352"/>
    </source>
</evidence>
<comment type="catalytic activity">
    <reaction evidence="17 18">
        <text>DNA(n) + a 2'-deoxyribonucleoside 5'-triphosphate = DNA(n+1) + diphosphate</text>
        <dbReference type="Rhea" id="RHEA:22508"/>
        <dbReference type="Rhea" id="RHEA-COMP:17339"/>
        <dbReference type="Rhea" id="RHEA-COMP:17340"/>
        <dbReference type="ChEBI" id="CHEBI:33019"/>
        <dbReference type="ChEBI" id="CHEBI:61560"/>
        <dbReference type="ChEBI" id="CHEBI:173112"/>
        <dbReference type="EC" id="2.7.7.7"/>
    </reaction>
</comment>
<evidence type="ECO:0000256" key="5">
    <source>
        <dbReference type="ARBA" id="ARBA00022679"/>
    </source>
</evidence>
<dbReference type="InterPro" id="IPR012337">
    <property type="entry name" value="RNaseH-like_sf"/>
</dbReference>
<evidence type="ECO:0000256" key="13">
    <source>
        <dbReference type="ARBA" id="ARBA00022932"/>
    </source>
</evidence>
<comment type="cofactor">
    <cofactor evidence="2 18">
        <name>Mg(2+)</name>
        <dbReference type="ChEBI" id="CHEBI:18420"/>
    </cofactor>
</comment>
<evidence type="ECO:0000256" key="18">
    <source>
        <dbReference type="RuleBase" id="RU364087"/>
    </source>
</evidence>
<evidence type="ECO:0000313" key="20">
    <source>
        <dbReference type="EMBL" id="WPY00615.1"/>
    </source>
</evidence>
<dbReference type="InterPro" id="IPR006309">
    <property type="entry name" value="DnaQ_proteo"/>
</dbReference>
<keyword evidence="21" id="KW-1185">Reference proteome</keyword>
<dbReference type="NCBIfam" id="TIGR01406">
    <property type="entry name" value="dnaQ_proteo"/>
    <property type="match status" value="1"/>
</dbReference>
<keyword evidence="9 18" id="KW-0479">Metal-binding</keyword>
<dbReference type="EMBL" id="CP112932">
    <property type="protein sequence ID" value="WPY00615.1"/>
    <property type="molecule type" value="Genomic_DNA"/>
</dbReference>
<dbReference type="NCBIfam" id="NF004316">
    <property type="entry name" value="PRK05711.1"/>
    <property type="match status" value="1"/>
</dbReference>
<keyword evidence="8 18" id="KW-0540">Nuclease</keyword>
<evidence type="ECO:0000256" key="1">
    <source>
        <dbReference type="ARBA" id="ARBA00001936"/>
    </source>
</evidence>
<evidence type="ECO:0000256" key="14">
    <source>
        <dbReference type="ARBA" id="ARBA00023211"/>
    </source>
</evidence>
<keyword evidence="10 18" id="KW-0378">Hydrolase</keyword>
<keyword evidence="11 18" id="KW-0269">Exonuclease</keyword>
<dbReference type="EC" id="2.7.7.7" evidence="3 18"/>
<evidence type="ECO:0000256" key="17">
    <source>
        <dbReference type="ARBA" id="ARBA00049244"/>
    </source>
</evidence>
<dbReference type="NCBIfam" id="TIGR00573">
    <property type="entry name" value="dnaq"/>
    <property type="match status" value="1"/>
</dbReference>
<accession>A0ABZ0URF2</accession>
<keyword evidence="7 18" id="KW-0235">DNA replication</keyword>
<sequence>MREIIIDTETTGLDPKSGHRIVEIGALEMINRVLTGAQFHYYLNPERDMPTEAYRIHGISGEFLKNKPVFKDVAIEFLQFIADSKLVIHNAQFDVKFLNHELSLINQPSIELNNTIDTLAISRKMFPGMKISLDALCKRFNVDNSTRQFHGALKDAVLLAEVYIELMGGRQGFFEITNNNQQQKSAMAVITTSYKVDSAKLKVISPTRAELENHNNFLTKLTVPSSWS</sequence>
<comment type="cofactor">
    <cofactor evidence="1 18">
        <name>Mn(2+)</name>
        <dbReference type="ChEBI" id="CHEBI:29035"/>
    </cofactor>
</comment>
<evidence type="ECO:0000256" key="7">
    <source>
        <dbReference type="ARBA" id="ARBA00022705"/>
    </source>
</evidence>
<proteinExistence type="predicted"/>